<evidence type="ECO:0000256" key="6">
    <source>
        <dbReference type="ARBA" id="ARBA00034760"/>
    </source>
</evidence>
<feature type="transmembrane region" description="Helical" evidence="8">
    <location>
        <begin position="36"/>
        <end position="55"/>
    </location>
</feature>
<evidence type="ECO:0000256" key="8">
    <source>
        <dbReference type="SAM" id="Phobius"/>
    </source>
</evidence>
<accession>A0A7L2A007</accession>
<keyword evidence="3" id="KW-0677">Repeat</keyword>
<proteinExistence type="inferred from homology"/>
<dbReference type="GO" id="GO:0055088">
    <property type="term" value="P:lipid homeostasis"/>
    <property type="evidence" value="ECO:0007669"/>
    <property type="project" value="TreeGrafter"/>
</dbReference>
<dbReference type="PANTHER" id="PTHR14568">
    <property type="entry name" value="TRANSMEMBRANE SUPERFAMILY 6 MEMBER 1/2"/>
    <property type="match status" value="1"/>
</dbReference>
<evidence type="ECO:0000313" key="10">
    <source>
        <dbReference type="EMBL" id="NXP39492.1"/>
    </source>
</evidence>
<name>A0A7L2A007_LEILU</name>
<evidence type="ECO:0000259" key="9">
    <source>
        <dbReference type="PROSITE" id="PS51751"/>
    </source>
</evidence>
<dbReference type="PROSITE" id="PS51751">
    <property type="entry name" value="EXPERA"/>
    <property type="match status" value="1"/>
</dbReference>
<keyword evidence="11" id="KW-1185">Reference proteome</keyword>
<dbReference type="GO" id="GO:0033116">
    <property type="term" value="C:endoplasmic reticulum-Golgi intermediate compartment membrane"/>
    <property type="evidence" value="ECO:0007669"/>
    <property type="project" value="TreeGrafter"/>
</dbReference>
<dbReference type="CDD" id="cd21106">
    <property type="entry name" value="TM6SF1-like"/>
    <property type="match status" value="1"/>
</dbReference>
<feature type="transmembrane region" description="Helical" evidence="8">
    <location>
        <begin position="67"/>
        <end position="85"/>
    </location>
</feature>
<dbReference type="EMBL" id="VXBY01002608">
    <property type="protein sequence ID" value="NXP39492.1"/>
    <property type="molecule type" value="Genomic_DNA"/>
</dbReference>
<evidence type="ECO:0000256" key="4">
    <source>
        <dbReference type="ARBA" id="ARBA00022989"/>
    </source>
</evidence>
<dbReference type="InterPro" id="IPR059044">
    <property type="entry name" value="TM_Tm6sf1/2"/>
</dbReference>
<dbReference type="Pfam" id="PF26083">
    <property type="entry name" value="TM_Tm6sf2"/>
    <property type="match status" value="1"/>
</dbReference>
<sequence>MQLPAGPAALAAPLLAPLLALPAAFGVSAVTALDPTVLALTVTLVLLGLVSLLILTGSFSLFQDPLYCVFVVFSFVSAVDLLVALEEDGLIAGVTEIFVREGDAHLRTAHGLLSCYWAGSVHYGLCLALAAAAGTRKNYRSLGFFWLGSMLMSAVVFLLGNLIGKYSTELSPSFLLNLPYLLLLTWAGRRLLQQPQAPPPLSPEQIAEEQSKPLYRRPQDVLLILLLILTAAFTFFRGLVVLDCPADSCFDYTYLQEPYLRDPVGYPKVQMLIYLFYLLPFLLLAVYGLALPGCSWLPDCSLLCAGAVAQAQFAHVGSSLHPRTPFPYQTPDEALGGFLLSNALLALCPQLLALRCRRSPAFFLPRARPGLTRDKKY</sequence>
<reference evidence="10 11" key="1">
    <citation type="submission" date="2019-09" db="EMBL/GenBank/DDBJ databases">
        <title>Bird 10,000 Genomes (B10K) Project - Family phase.</title>
        <authorList>
            <person name="Zhang G."/>
        </authorList>
    </citation>
    <scope>NUCLEOTIDE SEQUENCE [LARGE SCALE GENOMIC DNA]</scope>
    <source>
        <strain evidence="10">B10K-DU-002-43</strain>
        <tissue evidence="10">Muscle</tissue>
    </source>
</reference>
<feature type="transmembrane region" description="Helical" evidence="8">
    <location>
        <begin position="111"/>
        <end position="132"/>
    </location>
</feature>
<keyword evidence="4 7" id="KW-1133">Transmembrane helix</keyword>
<comment type="caution">
    <text evidence="10">The sequence shown here is derived from an EMBL/GenBank/DDBJ whole genome shotgun (WGS) entry which is preliminary data.</text>
</comment>
<feature type="non-terminal residue" evidence="10">
    <location>
        <position position="377"/>
    </location>
</feature>
<dbReference type="Proteomes" id="UP000524007">
    <property type="component" value="Unassembled WGS sequence"/>
</dbReference>
<keyword evidence="2 7" id="KW-0812">Transmembrane</keyword>
<dbReference type="AlphaFoldDB" id="A0A7L2A007"/>
<dbReference type="GO" id="GO:0005789">
    <property type="term" value="C:endoplasmic reticulum membrane"/>
    <property type="evidence" value="ECO:0007669"/>
    <property type="project" value="TreeGrafter"/>
</dbReference>
<dbReference type="InterPro" id="IPR047195">
    <property type="entry name" value="TM6SF1-like"/>
</dbReference>
<dbReference type="InterPro" id="IPR033118">
    <property type="entry name" value="EXPERA"/>
</dbReference>
<comment type="similarity">
    <text evidence="6">Belongs to the TM6SF family.</text>
</comment>
<feature type="transmembrane region" description="Helical" evidence="8">
    <location>
        <begin position="271"/>
        <end position="289"/>
    </location>
</feature>
<dbReference type="PANTHER" id="PTHR14568:SF9">
    <property type="entry name" value="TRANSMEMBRANE 6 SUPERFAMILY MEMBER 2"/>
    <property type="match status" value="1"/>
</dbReference>
<keyword evidence="5 7" id="KW-0472">Membrane</keyword>
<feature type="domain" description="EXPERA" evidence="9">
    <location>
        <begin position="219"/>
        <end position="353"/>
    </location>
</feature>
<feature type="non-terminal residue" evidence="10">
    <location>
        <position position="1"/>
    </location>
</feature>
<evidence type="ECO:0000256" key="3">
    <source>
        <dbReference type="ARBA" id="ARBA00022737"/>
    </source>
</evidence>
<evidence type="ECO:0000256" key="5">
    <source>
        <dbReference type="ARBA" id="ARBA00023136"/>
    </source>
</evidence>
<dbReference type="GO" id="GO:0019216">
    <property type="term" value="P:regulation of lipid metabolic process"/>
    <property type="evidence" value="ECO:0007669"/>
    <property type="project" value="TreeGrafter"/>
</dbReference>
<feature type="transmembrane region" description="Helical" evidence="8">
    <location>
        <begin position="334"/>
        <end position="354"/>
    </location>
</feature>
<comment type="subcellular location">
    <subcellularLocation>
        <location evidence="1">Endomembrane system</location>
        <topology evidence="1">Multi-pass membrane protein</topology>
    </subcellularLocation>
</comment>
<feature type="transmembrane region" description="Helical" evidence="8">
    <location>
        <begin position="221"/>
        <end position="242"/>
    </location>
</feature>
<feature type="transmembrane region" description="Helical" evidence="8">
    <location>
        <begin position="144"/>
        <end position="164"/>
    </location>
</feature>
<protein>
    <submittedName>
        <fullName evidence="10">TM6S2 protein</fullName>
    </submittedName>
</protein>
<gene>
    <name evidence="10" type="primary">Tm6sf2</name>
    <name evidence="10" type="ORF">LEILUT_R02062</name>
</gene>
<organism evidence="10 11">
    <name type="scientific">Leiothrix lutea</name>
    <name type="common">Red-billed leiothrix</name>
    <name type="synonym">Sylvia lutea</name>
    <dbReference type="NCBI Taxonomy" id="36275"/>
    <lineage>
        <taxon>Eukaryota</taxon>
        <taxon>Metazoa</taxon>
        <taxon>Chordata</taxon>
        <taxon>Craniata</taxon>
        <taxon>Vertebrata</taxon>
        <taxon>Euteleostomi</taxon>
        <taxon>Archelosauria</taxon>
        <taxon>Archosauria</taxon>
        <taxon>Dinosauria</taxon>
        <taxon>Saurischia</taxon>
        <taxon>Theropoda</taxon>
        <taxon>Coelurosauria</taxon>
        <taxon>Aves</taxon>
        <taxon>Neognathae</taxon>
        <taxon>Neoaves</taxon>
        <taxon>Telluraves</taxon>
        <taxon>Australaves</taxon>
        <taxon>Passeriformes</taxon>
        <taxon>Sylvioidea</taxon>
        <taxon>Leiothrichidae</taxon>
        <taxon>Leiothrix</taxon>
    </lineage>
</organism>
<evidence type="ECO:0000313" key="11">
    <source>
        <dbReference type="Proteomes" id="UP000524007"/>
    </source>
</evidence>
<evidence type="ECO:0000256" key="2">
    <source>
        <dbReference type="ARBA" id="ARBA00022692"/>
    </source>
</evidence>
<evidence type="ECO:0000256" key="1">
    <source>
        <dbReference type="ARBA" id="ARBA00004127"/>
    </source>
</evidence>
<evidence type="ECO:0000256" key="7">
    <source>
        <dbReference type="PROSITE-ProRule" id="PRU01087"/>
    </source>
</evidence>